<dbReference type="EMBL" id="BKAG01000053">
    <property type="protein sequence ID" value="GEP45575.1"/>
    <property type="molecule type" value="Genomic_DNA"/>
</dbReference>
<dbReference type="RefSeq" id="WP_146854605.1">
    <property type="nucleotide sequence ID" value="NZ_BKAG01000053.1"/>
</dbReference>
<dbReference type="AlphaFoldDB" id="A0A512MFR4"/>
<dbReference type="OrthoDB" id="9762324at2"/>
<dbReference type="Proteomes" id="UP000321577">
    <property type="component" value="Unassembled WGS sequence"/>
</dbReference>
<keyword evidence="2" id="KW-0378">Hydrolase</keyword>
<evidence type="ECO:0000259" key="3">
    <source>
        <dbReference type="Pfam" id="PF00884"/>
    </source>
</evidence>
<dbReference type="InterPro" id="IPR024607">
    <property type="entry name" value="Sulfatase_CS"/>
</dbReference>
<dbReference type="Gene3D" id="3.40.720.10">
    <property type="entry name" value="Alkaline Phosphatase, subunit A"/>
    <property type="match status" value="1"/>
</dbReference>
<gene>
    <name evidence="4" type="ORF">BGE01nite_48660</name>
</gene>
<proteinExistence type="inferred from homology"/>
<reference evidence="4 5" key="1">
    <citation type="submission" date="2019-07" db="EMBL/GenBank/DDBJ databases">
        <title>Whole genome shotgun sequence of Brevifollis gellanilyticus NBRC 108608.</title>
        <authorList>
            <person name="Hosoyama A."/>
            <person name="Uohara A."/>
            <person name="Ohji S."/>
            <person name="Ichikawa N."/>
        </authorList>
    </citation>
    <scope>NUCLEOTIDE SEQUENCE [LARGE SCALE GENOMIC DNA]</scope>
    <source>
        <strain evidence="4 5">NBRC 108608</strain>
    </source>
</reference>
<evidence type="ECO:0000256" key="2">
    <source>
        <dbReference type="ARBA" id="ARBA00022801"/>
    </source>
</evidence>
<accession>A0A512MFR4</accession>
<dbReference type="PROSITE" id="PS00523">
    <property type="entry name" value="SULFATASE_1"/>
    <property type="match status" value="1"/>
</dbReference>
<organism evidence="4 5">
    <name type="scientific">Brevifollis gellanilyticus</name>
    <dbReference type="NCBI Taxonomy" id="748831"/>
    <lineage>
        <taxon>Bacteria</taxon>
        <taxon>Pseudomonadati</taxon>
        <taxon>Verrucomicrobiota</taxon>
        <taxon>Verrucomicrobiia</taxon>
        <taxon>Verrucomicrobiales</taxon>
        <taxon>Verrucomicrobiaceae</taxon>
    </lineage>
</organism>
<feature type="domain" description="Sulfatase N-terminal" evidence="3">
    <location>
        <begin position="33"/>
        <end position="132"/>
    </location>
</feature>
<dbReference type="SUPFAM" id="SSF53649">
    <property type="entry name" value="Alkaline phosphatase-like"/>
    <property type="match status" value="1"/>
</dbReference>
<protein>
    <submittedName>
        <fullName evidence="4">Heparan N-sulfatase</fullName>
    </submittedName>
</protein>
<sequence>MNPPSTRRISRLFIILACALPLLCGVLHATNQPNILFIIGDNWKWPTAGILGDPMAKTPAFDRIAREGVLFTHTFNPVPSCSPTRSCLITGKAAHQIGERANLWSGFPKDTPVVTQLLREAGYAIGYSGKPWAPGNYEVSGWQENPVGPKFKDFADFHAKRDATKPFFFWLGNTDTATKGGKLPCLDLAKQKLDATRLTVPPELPDCPEVRDDLMNYYGGVMKLDDEAAAAISTLEKAGQLDNTVIIYTSDNGWQLPRGLANCYDSGSRVPLAVRWGKQLSAGRKVEEFVNVADLGPTFLELAGLTPPAEMSMHSVKNLLLGKADPTSRDAIFIERERHANVRHDNLSYPMRAIRTRDFLYIRNLRPDRWPAGDPDVKFIHDRPFGDVDTTRVKDVLLDHQDDPAFAKHIALIFGKRPAEELYDLRKDPHQISNVAADASHAETLKRLRARVDEWMKQTNDPRVDPAYDGWDKFPYYGKSSKRE</sequence>
<name>A0A512MFR4_9BACT</name>
<comment type="similarity">
    <text evidence="1">Belongs to the sulfatase family.</text>
</comment>
<dbReference type="PANTHER" id="PTHR43751">
    <property type="entry name" value="SULFATASE"/>
    <property type="match status" value="1"/>
</dbReference>
<evidence type="ECO:0000313" key="4">
    <source>
        <dbReference type="EMBL" id="GEP45575.1"/>
    </source>
</evidence>
<dbReference type="InterPro" id="IPR052701">
    <property type="entry name" value="GAG_Ulvan_Degrading_Sulfatases"/>
</dbReference>
<dbReference type="Pfam" id="PF00884">
    <property type="entry name" value="Sulfatase"/>
    <property type="match status" value="2"/>
</dbReference>
<dbReference type="GO" id="GO:0016787">
    <property type="term" value="F:hydrolase activity"/>
    <property type="evidence" value="ECO:0007669"/>
    <property type="project" value="UniProtKB-KW"/>
</dbReference>
<comment type="caution">
    <text evidence="4">The sequence shown here is derived from an EMBL/GenBank/DDBJ whole genome shotgun (WGS) entry which is preliminary data.</text>
</comment>
<dbReference type="InterPro" id="IPR017850">
    <property type="entry name" value="Alkaline_phosphatase_core_sf"/>
</dbReference>
<evidence type="ECO:0000256" key="1">
    <source>
        <dbReference type="ARBA" id="ARBA00008779"/>
    </source>
</evidence>
<dbReference type="CDD" id="cd16027">
    <property type="entry name" value="SGSH"/>
    <property type="match status" value="1"/>
</dbReference>
<evidence type="ECO:0000313" key="5">
    <source>
        <dbReference type="Proteomes" id="UP000321577"/>
    </source>
</evidence>
<feature type="domain" description="Sulfatase N-terminal" evidence="3">
    <location>
        <begin position="203"/>
        <end position="304"/>
    </location>
</feature>
<keyword evidence="5" id="KW-1185">Reference proteome</keyword>
<dbReference type="InterPro" id="IPR000917">
    <property type="entry name" value="Sulfatase_N"/>
</dbReference>
<dbReference type="PANTHER" id="PTHR43751:SF1">
    <property type="entry name" value="SULFATASE ATSG-RELATED"/>
    <property type="match status" value="1"/>
</dbReference>